<feature type="region of interest" description="Disordered" evidence="10">
    <location>
        <begin position="290"/>
        <end position="343"/>
    </location>
</feature>
<dbReference type="GO" id="GO:0061630">
    <property type="term" value="F:ubiquitin protein ligase activity"/>
    <property type="evidence" value="ECO:0007669"/>
    <property type="project" value="UniProtKB-EC"/>
</dbReference>
<dbReference type="Gene3D" id="3.30.40.10">
    <property type="entry name" value="Zinc/RING finger domain, C3HC4 (zinc finger)"/>
    <property type="match status" value="1"/>
</dbReference>
<evidence type="ECO:0000256" key="7">
    <source>
        <dbReference type="ARBA" id="ARBA00022786"/>
    </source>
</evidence>
<evidence type="ECO:0000256" key="2">
    <source>
        <dbReference type="ARBA" id="ARBA00004906"/>
    </source>
</evidence>
<keyword evidence="4" id="KW-0808">Transferase</keyword>
<dbReference type="RefSeq" id="XP_034240825.1">
    <property type="nucleotide sequence ID" value="XM_034384934.1"/>
</dbReference>
<dbReference type="FunFam" id="3.30.40.10:FF:000069">
    <property type="entry name" value="E3 ubiquitin-protein ligase RNF115"/>
    <property type="match status" value="1"/>
</dbReference>
<feature type="compositionally biased region" description="Low complexity" evidence="10">
    <location>
        <begin position="293"/>
        <end position="307"/>
    </location>
</feature>
<dbReference type="PANTHER" id="PTHR45931">
    <property type="entry name" value="SI:CH211-59O9.10"/>
    <property type="match status" value="1"/>
</dbReference>
<dbReference type="GO" id="GO:0005634">
    <property type="term" value="C:nucleus"/>
    <property type="evidence" value="ECO:0007669"/>
    <property type="project" value="TreeGrafter"/>
</dbReference>
<evidence type="ECO:0000313" key="13">
    <source>
        <dbReference type="RefSeq" id="XP_034240825.1"/>
    </source>
</evidence>
<evidence type="ECO:0000256" key="10">
    <source>
        <dbReference type="SAM" id="MobiDB-lite"/>
    </source>
</evidence>
<sequence length="343" mass="37841">MAEAVVEDPNRFFCHKCSCEIGSVLPDYTCPRCCSGFIEALDGSSPAGDQADDSDDEFDVVQPWEILQDVFLMGMNGEPSLENRRRRRGRDGERRTRRNTRPRHAFENLMHLFVMNLNGDMGTHGNLQVGRGGAFSPEFLVGNPGDYAWGRENFDAIVTQLLNQIESTGPPPLAKEKISEIPVVYISQEQVDTSLQCSVCWENFKLDEPVRQLVCTHVYHEGCIIPWLELHGTCPVCRKPLSSEAEQATTEDTGRRSETLRNLAAHFPAVSQSRADQLRHINQQFDNIRSRLGNMSGSSGQPSSMGQAMNEVAAALAGPAGSTSTDVSGTNSQAPHMDDLDVD</sequence>
<dbReference type="InParanoid" id="A0A6P8YTN7"/>
<dbReference type="Pfam" id="PF13639">
    <property type="entry name" value="zf-RING_2"/>
    <property type="match status" value="1"/>
</dbReference>
<evidence type="ECO:0000313" key="12">
    <source>
        <dbReference type="Proteomes" id="UP000515158"/>
    </source>
</evidence>
<evidence type="ECO:0000256" key="5">
    <source>
        <dbReference type="ARBA" id="ARBA00022723"/>
    </source>
</evidence>
<evidence type="ECO:0000259" key="11">
    <source>
        <dbReference type="PROSITE" id="PS50089"/>
    </source>
</evidence>
<dbReference type="PROSITE" id="PS50089">
    <property type="entry name" value="ZF_RING_2"/>
    <property type="match status" value="1"/>
</dbReference>
<feature type="domain" description="RING-type" evidence="11">
    <location>
        <begin position="197"/>
        <end position="238"/>
    </location>
</feature>
<evidence type="ECO:0000256" key="1">
    <source>
        <dbReference type="ARBA" id="ARBA00000900"/>
    </source>
</evidence>
<dbReference type="Proteomes" id="UP000515158">
    <property type="component" value="Unplaced"/>
</dbReference>
<keyword evidence="12" id="KW-1185">Reference proteome</keyword>
<accession>A0A6P8YTN7</accession>
<dbReference type="AlphaFoldDB" id="A0A6P8YTN7"/>
<dbReference type="InterPro" id="IPR051834">
    <property type="entry name" value="RING_finger_E3_ligase"/>
</dbReference>
<dbReference type="FunCoup" id="A0A6P8YTN7">
    <property type="interactions" value="132"/>
</dbReference>
<name>A0A6P8YTN7_THRPL</name>
<keyword evidence="7" id="KW-0833">Ubl conjugation pathway</keyword>
<keyword evidence="6 9" id="KW-0863">Zinc-finger</keyword>
<keyword evidence="8" id="KW-0862">Zinc</keyword>
<dbReference type="CTD" id="41080"/>
<protein>
    <recommendedName>
        <fullName evidence="3">RING-type E3 ubiquitin transferase</fullName>
        <ecNumber evidence="3">2.3.2.27</ecNumber>
    </recommendedName>
</protein>
<keyword evidence="5" id="KW-0479">Metal-binding</keyword>
<evidence type="ECO:0000256" key="3">
    <source>
        <dbReference type="ARBA" id="ARBA00012483"/>
    </source>
</evidence>
<evidence type="ECO:0000256" key="6">
    <source>
        <dbReference type="ARBA" id="ARBA00022771"/>
    </source>
</evidence>
<dbReference type="KEGG" id="tpal:117645045"/>
<dbReference type="GO" id="GO:0008270">
    <property type="term" value="F:zinc ion binding"/>
    <property type="evidence" value="ECO:0007669"/>
    <property type="project" value="UniProtKB-KW"/>
</dbReference>
<dbReference type="GO" id="GO:0006511">
    <property type="term" value="P:ubiquitin-dependent protein catabolic process"/>
    <property type="evidence" value="ECO:0007669"/>
    <property type="project" value="TreeGrafter"/>
</dbReference>
<dbReference type="GeneID" id="117645045"/>
<feature type="compositionally biased region" description="Polar residues" evidence="10">
    <location>
        <begin position="321"/>
        <end position="334"/>
    </location>
</feature>
<dbReference type="InterPro" id="IPR001841">
    <property type="entry name" value="Znf_RING"/>
</dbReference>
<dbReference type="InterPro" id="IPR013083">
    <property type="entry name" value="Znf_RING/FYVE/PHD"/>
</dbReference>
<organism evidence="13">
    <name type="scientific">Thrips palmi</name>
    <name type="common">Melon thrips</name>
    <dbReference type="NCBI Taxonomy" id="161013"/>
    <lineage>
        <taxon>Eukaryota</taxon>
        <taxon>Metazoa</taxon>
        <taxon>Ecdysozoa</taxon>
        <taxon>Arthropoda</taxon>
        <taxon>Hexapoda</taxon>
        <taxon>Insecta</taxon>
        <taxon>Pterygota</taxon>
        <taxon>Neoptera</taxon>
        <taxon>Paraneoptera</taxon>
        <taxon>Thysanoptera</taxon>
        <taxon>Terebrantia</taxon>
        <taxon>Thripoidea</taxon>
        <taxon>Thripidae</taxon>
        <taxon>Thrips</taxon>
    </lineage>
</organism>
<reference evidence="13" key="1">
    <citation type="submission" date="2025-08" db="UniProtKB">
        <authorList>
            <consortium name="RefSeq"/>
        </authorList>
    </citation>
    <scope>IDENTIFICATION</scope>
    <source>
        <tissue evidence="13">Total insect</tissue>
    </source>
</reference>
<evidence type="ECO:0000256" key="9">
    <source>
        <dbReference type="PROSITE-ProRule" id="PRU00175"/>
    </source>
</evidence>
<evidence type="ECO:0000256" key="4">
    <source>
        <dbReference type="ARBA" id="ARBA00022679"/>
    </source>
</evidence>
<dbReference type="SUPFAM" id="SSF57850">
    <property type="entry name" value="RING/U-box"/>
    <property type="match status" value="1"/>
</dbReference>
<dbReference type="PANTHER" id="PTHR45931:SF3">
    <property type="entry name" value="RING ZINC FINGER-CONTAINING PROTEIN"/>
    <property type="match status" value="1"/>
</dbReference>
<dbReference type="OrthoDB" id="8062037at2759"/>
<evidence type="ECO:0000256" key="8">
    <source>
        <dbReference type="ARBA" id="ARBA00022833"/>
    </source>
</evidence>
<comment type="pathway">
    <text evidence="2">Protein modification; protein ubiquitination.</text>
</comment>
<dbReference type="EC" id="2.3.2.27" evidence="3"/>
<proteinExistence type="predicted"/>
<gene>
    <name evidence="13" type="primary">LOC117645045</name>
</gene>
<feature type="compositionally biased region" description="Basic residues" evidence="10">
    <location>
        <begin position="84"/>
        <end position="101"/>
    </location>
</feature>
<feature type="region of interest" description="Disordered" evidence="10">
    <location>
        <begin position="78"/>
        <end position="101"/>
    </location>
</feature>
<dbReference type="SMART" id="SM00184">
    <property type="entry name" value="RING"/>
    <property type="match status" value="1"/>
</dbReference>
<comment type="catalytic activity">
    <reaction evidence="1">
        <text>S-ubiquitinyl-[E2 ubiquitin-conjugating enzyme]-L-cysteine + [acceptor protein]-L-lysine = [E2 ubiquitin-conjugating enzyme]-L-cysteine + N(6)-ubiquitinyl-[acceptor protein]-L-lysine.</text>
        <dbReference type="EC" id="2.3.2.27"/>
    </reaction>
</comment>
<dbReference type="GO" id="GO:0000209">
    <property type="term" value="P:protein polyubiquitination"/>
    <property type="evidence" value="ECO:0007669"/>
    <property type="project" value="UniProtKB-ARBA"/>
</dbReference>